<evidence type="ECO:0000313" key="3">
    <source>
        <dbReference type="Proteomes" id="UP000034287"/>
    </source>
</evidence>
<dbReference type="Pfam" id="PF00583">
    <property type="entry name" value="Acetyltransf_1"/>
    <property type="match status" value="1"/>
</dbReference>
<feature type="domain" description="N-acetyltransferase" evidence="1">
    <location>
        <begin position="2"/>
        <end position="142"/>
    </location>
</feature>
<dbReference type="OrthoDB" id="9775804at2"/>
<dbReference type="AlphaFoldDB" id="A0A0M2SJA3"/>
<proteinExistence type="predicted"/>
<keyword evidence="3" id="KW-1185">Reference proteome</keyword>
<evidence type="ECO:0000259" key="1">
    <source>
        <dbReference type="PROSITE" id="PS51186"/>
    </source>
</evidence>
<reference evidence="2 3" key="1">
    <citation type="submission" date="2015-04" db="EMBL/GenBank/DDBJ databases">
        <title>Taxonomic description and genome sequence of Salinicoccus sediminis sp. nov., a novel hyper halotolerant bacterium isolated from marine sediment.</title>
        <authorList>
            <person name="Mathan Kumar R."/>
            <person name="Kaur G."/>
            <person name="Kumar N."/>
            <person name="Kumar A."/>
            <person name="Singh N.K."/>
            <person name="Kaur N."/>
            <person name="Mayilraj S."/>
        </authorList>
    </citation>
    <scope>NUCLEOTIDE SEQUENCE [LARGE SCALE GENOMIC DNA]</scope>
    <source>
        <strain evidence="2 3">SV-16</strain>
    </source>
</reference>
<dbReference type="SUPFAM" id="SSF55729">
    <property type="entry name" value="Acyl-CoA N-acyltransferases (Nat)"/>
    <property type="match status" value="1"/>
</dbReference>
<sequence>MLELRKDRSFTSKDINSLYMSKGYSSYEGRLDALYDAAVTSDYIVTAWDDAQMVGIIRSSGDMEFTQYIADLIVHPEYKSMGLASKLMDAYINEASGVEEIYLMMDTVPKNSFTKNWLAYKGFEILAETDKQIIYVMRRDGSEE</sequence>
<comment type="caution">
    <text evidence="2">The sequence shown here is derived from an EMBL/GenBank/DDBJ whole genome shotgun (WGS) entry which is preliminary data.</text>
</comment>
<protein>
    <recommendedName>
        <fullName evidence="1">N-acetyltransferase domain-containing protein</fullName>
    </recommendedName>
</protein>
<dbReference type="RefSeq" id="WP_046580746.1">
    <property type="nucleotide sequence ID" value="NZ_LAYZ01000026.1"/>
</dbReference>
<accession>A0A0M2SJA3</accession>
<gene>
    <name evidence="2" type="ORF">WN59_12865</name>
</gene>
<dbReference type="CDD" id="cd04301">
    <property type="entry name" value="NAT_SF"/>
    <property type="match status" value="1"/>
</dbReference>
<dbReference type="PROSITE" id="PS51186">
    <property type="entry name" value="GNAT"/>
    <property type="match status" value="1"/>
</dbReference>
<dbReference type="GO" id="GO:0016747">
    <property type="term" value="F:acyltransferase activity, transferring groups other than amino-acyl groups"/>
    <property type="evidence" value="ECO:0007669"/>
    <property type="project" value="InterPro"/>
</dbReference>
<dbReference type="PATRIC" id="fig|1432562.3.peg.2582"/>
<name>A0A0M2SJA3_9STAP</name>
<organism evidence="2 3">
    <name type="scientific">Salinicoccus sediminis</name>
    <dbReference type="NCBI Taxonomy" id="1432562"/>
    <lineage>
        <taxon>Bacteria</taxon>
        <taxon>Bacillati</taxon>
        <taxon>Bacillota</taxon>
        <taxon>Bacilli</taxon>
        <taxon>Bacillales</taxon>
        <taxon>Staphylococcaceae</taxon>
        <taxon>Salinicoccus</taxon>
    </lineage>
</organism>
<dbReference type="Proteomes" id="UP000034287">
    <property type="component" value="Unassembled WGS sequence"/>
</dbReference>
<dbReference type="EMBL" id="LAYZ01000026">
    <property type="protein sequence ID" value="KKK32932.1"/>
    <property type="molecule type" value="Genomic_DNA"/>
</dbReference>
<dbReference type="STRING" id="1432562.WN59_12865"/>
<dbReference type="InterPro" id="IPR000182">
    <property type="entry name" value="GNAT_dom"/>
</dbReference>
<dbReference type="Gene3D" id="3.40.630.30">
    <property type="match status" value="1"/>
</dbReference>
<dbReference type="InterPro" id="IPR016181">
    <property type="entry name" value="Acyl_CoA_acyltransferase"/>
</dbReference>
<evidence type="ECO:0000313" key="2">
    <source>
        <dbReference type="EMBL" id="KKK32932.1"/>
    </source>
</evidence>